<dbReference type="InterPro" id="IPR031160">
    <property type="entry name" value="F_BAR_dom"/>
</dbReference>
<sequence length="729" mass="80114">MAERSSFDRSSLEIPTSPNPAQRSSETYDSNEVQAAAAKEADPAYDSVVQSDIGINTLLNRLKQSVSSAKDFAAFLKKRSAIEEEHAQSLKKLSRITSESLRRPDSRQGSFSRGSAELTKIQERIADNGIQFALSLHQMHEDLLELATDKESGRKEWKHKGQMWEKRVIDAEAAMDKAKSKYNSLAEDYDRARTGERQTGRFGLKGPKSAAQVEEDLLRRMQASDTDYASKVETAQQLQYELVNSLRPQAIQAIGYLINECDAGLSLQMQKFATFHEKLLLSNGLCINPVKSEGAGQSLREIVQGINNEKDLKDYVSGFASQAGSRANQLKYEPHRALQPTTQQVQMQQQQFQAPGAGFQGSGGHQQSSSGSGFQQSGLGYQSHSQPPLQQFQNMQNEIPPQGQMAGAPNGFQQIQSPSTPTAYNNAGSANPSPYHDAQNQYGSQPPYPNPQTRDNGDHASHNGMPSHSDYGIHNAPPPHPIQQQPYTPVPASPYVAPSPNAPSTRGPAATIPSGLPSSVKPVEHNLPPAKPVFGISLEDLFARDESAVPMVVSQCLQAVDLFGLDEEGIYRASGNAVHVNKLRALFDNDSSQVDFRDPGAFYHDVNSVAGVLKQFFRDLPDPLFTRQHYQGFIDAARIDDDVSRRDKLHEEINNLPDPNYATLRALTLHLHRVQEHFSKNRMNAGNLAICFGPTLMVGSGVPAIADAGWQVRAVDTILQNAYSIFDED</sequence>
<dbReference type="SMART" id="SM00324">
    <property type="entry name" value="RhoGAP"/>
    <property type="match status" value="1"/>
</dbReference>
<reference evidence="6" key="1">
    <citation type="submission" date="2021-03" db="EMBL/GenBank/DDBJ databases">
        <authorList>
            <person name="Tagirdzhanova G."/>
        </authorList>
    </citation>
    <scope>NUCLEOTIDE SEQUENCE</scope>
</reference>
<feature type="domain" description="Rho-GAP" evidence="4">
    <location>
        <begin position="536"/>
        <end position="726"/>
    </location>
</feature>
<dbReference type="PROSITE" id="PS50238">
    <property type="entry name" value="RHOGAP"/>
    <property type="match status" value="1"/>
</dbReference>
<evidence type="ECO:0000256" key="1">
    <source>
        <dbReference type="ARBA" id="ARBA00022468"/>
    </source>
</evidence>
<dbReference type="CDD" id="cd07652">
    <property type="entry name" value="F-BAR_Rgd1"/>
    <property type="match status" value="1"/>
</dbReference>
<feature type="compositionally biased region" description="Polar residues" evidence="3">
    <location>
        <begin position="411"/>
        <end position="444"/>
    </location>
</feature>
<dbReference type="PROSITE" id="PS51741">
    <property type="entry name" value="F_BAR"/>
    <property type="match status" value="1"/>
</dbReference>
<name>A0A8H3ESD6_9LECA</name>
<dbReference type="InterPro" id="IPR027267">
    <property type="entry name" value="AH/BAR_dom_sf"/>
</dbReference>
<evidence type="ECO:0008006" key="8">
    <source>
        <dbReference type="Google" id="ProtNLM"/>
    </source>
</evidence>
<dbReference type="SMART" id="SM00055">
    <property type="entry name" value="FCH"/>
    <property type="match status" value="1"/>
</dbReference>
<evidence type="ECO:0000313" key="7">
    <source>
        <dbReference type="Proteomes" id="UP000664169"/>
    </source>
</evidence>
<dbReference type="FunFam" id="1.10.555.10:FF:000041">
    <property type="entry name" value="Rho GTPase activator (Rgd1)"/>
    <property type="match status" value="1"/>
</dbReference>
<dbReference type="Pfam" id="PF00620">
    <property type="entry name" value="RhoGAP"/>
    <property type="match status" value="1"/>
</dbReference>
<evidence type="ECO:0000313" key="6">
    <source>
        <dbReference type="EMBL" id="CAF9912596.1"/>
    </source>
</evidence>
<dbReference type="AlphaFoldDB" id="A0A8H3ESD6"/>
<dbReference type="Pfam" id="PF00611">
    <property type="entry name" value="FCH"/>
    <property type="match status" value="1"/>
</dbReference>
<keyword evidence="7" id="KW-1185">Reference proteome</keyword>
<feature type="domain" description="F-BAR" evidence="5">
    <location>
        <begin position="43"/>
        <end position="311"/>
    </location>
</feature>
<dbReference type="Proteomes" id="UP000664169">
    <property type="component" value="Unassembled WGS sequence"/>
</dbReference>
<organism evidence="6 7">
    <name type="scientific">Gomphillus americanus</name>
    <dbReference type="NCBI Taxonomy" id="1940652"/>
    <lineage>
        <taxon>Eukaryota</taxon>
        <taxon>Fungi</taxon>
        <taxon>Dikarya</taxon>
        <taxon>Ascomycota</taxon>
        <taxon>Pezizomycotina</taxon>
        <taxon>Lecanoromycetes</taxon>
        <taxon>OSLEUM clade</taxon>
        <taxon>Ostropomycetidae</taxon>
        <taxon>Ostropales</taxon>
        <taxon>Graphidaceae</taxon>
        <taxon>Gomphilloideae</taxon>
        <taxon>Gomphillus</taxon>
    </lineage>
</organism>
<evidence type="ECO:0000259" key="5">
    <source>
        <dbReference type="PROSITE" id="PS51741"/>
    </source>
</evidence>
<dbReference type="PANTHER" id="PTHR23176:SF136">
    <property type="entry name" value="RHO GTPASE ACTIVATOR (RGD1)"/>
    <property type="match status" value="1"/>
</dbReference>
<evidence type="ECO:0000259" key="4">
    <source>
        <dbReference type="PROSITE" id="PS50238"/>
    </source>
</evidence>
<feature type="compositionally biased region" description="Low complexity" evidence="3">
    <location>
        <begin position="343"/>
        <end position="357"/>
    </location>
</feature>
<protein>
    <recommendedName>
        <fullName evidence="8">RhoGAP-domain-containing protein</fullName>
    </recommendedName>
</protein>
<feature type="compositionally biased region" description="Polar residues" evidence="3">
    <location>
        <begin position="13"/>
        <end position="33"/>
    </location>
</feature>
<dbReference type="OrthoDB" id="437889at2759"/>
<proteinExistence type="predicted"/>
<evidence type="ECO:0000256" key="3">
    <source>
        <dbReference type="SAM" id="MobiDB-lite"/>
    </source>
</evidence>
<dbReference type="FunFam" id="1.20.1270.60:FF:000063">
    <property type="entry name" value="Rho GTPase activator"/>
    <property type="match status" value="1"/>
</dbReference>
<gene>
    <name evidence="6" type="ORF">GOMPHAMPRED_007703</name>
</gene>
<feature type="compositionally biased region" description="Basic and acidic residues" evidence="3">
    <location>
        <begin position="1"/>
        <end position="11"/>
    </location>
</feature>
<dbReference type="InterPro" id="IPR000198">
    <property type="entry name" value="RhoGAP_dom"/>
</dbReference>
<comment type="caution">
    <text evidence="6">The sequence shown here is derived from an EMBL/GenBank/DDBJ whole genome shotgun (WGS) entry which is preliminary data.</text>
</comment>
<feature type="compositionally biased region" description="Low complexity" evidence="3">
    <location>
        <begin position="493"/>
        <end position="504"/>
    </location>
</feature>
<dbReference type="InterPro" id="IPR001060">
    <property type="entry name" value="FCH_dom"/>
</dbReference>
<feature type="region of interest" description="Disordered" evidence="3">
    <location>
        <begin position="95"/>
        <end position="115"/>
    </location>
</feature>
<feature type="region of interest" description="Disordered" evidence="3">
    <location>
        <begin position="1"/>
        <end position="45"/>
    </location>
</feature>
<keyword evidence="1" id="KW-0343">GTPase activation</keyword>
<dbReference type="GO" id="GO:0007165">
    <property type="term" value="P:signal transduction"/>
    <property type="evidence" value="ECO:0007669"/>
    <property type="project" value="InterPro"/>
</dbReference>
<feature type="region of interest" description="Disordered" evidence="3">
    <location>
        <begin position="339"/>
        <end position="387"/>
    </location>
</feature>
<dbReference type="SUPFAM" id="SSF103657">
    <property type="entry name" value="BAR/IMD domain-like"/>
    <property type="match status" value="1"/>
</dbReference>
<dbReference type="InterPro" id="IPR008936">
    <property type="entry name" value="Rho_GTPase_activation_prot"/>
</dbReference>
<dbReference type="GO" id="GO:0005938">
    <property type="term" value="C:cell cortex"/>
    <property type="evidence" value="ECO:0007669"/>
    <property type="project" value="UniProtKB-ARBA"/>
</dbReference>
<dbReference type="Gene3D" id="1.20.1270.60">
    <property type="entry name" value="Arfaptin homology (AH) domain/BAR domain"/>
    <property type="match status" value="1"/>
</dbReference>
<feature type="compositionally biased region" description="Low complexity" evidence="3">
    <location>
        <begin position="365"/>
        <end position="383"/>
    </location>
</feature>
<dbReference type="GO" id="GO:0005096">
    <property type="term" value="F:GTPase activator activity"/>
    <property type="evidence" value="ECO:0007669"/>
    <property type="project" value="UniProtKB-KW"/>
</dbReference>
<dbReference type="Gene3D" id="1.10.555.10">
    <property type="entry name" value="Rho GTPase activation protein"/>
    <property type="match status" value="1"/>
</dbReference>
<dbReference type="SUPFAM" id="SSF48350">
    <property type="entry name" value="GTPase activation domain, GAP"/>
    <property type="match status" value="1"/>
</dbReference>
<feature type="region of interest" description="Disordered" evidence="3">
    <location>
        <begin position="399"/>
        <end position="524"/>
    </location>
</feature>
<dbReference type="InterPro" id="IPR050729">
    <property type="entry name" value="Rho-GAP"/>
</dbReference>
<keyword evidence="2" id="KW-0175">Coiled coil</keyword>
<dbReference type="EMBL" id="CAJPDQ010000007">
    <property type="protein sequence ID" value="CAF9912596.1"/>
    <property type="molecule type" value="Genomic_DNA"/>
</dbReference>
<evidence type="ECO:0000256" key="2">
    <source>
        <dbReference type="PROSITE-ProRule" id="PRU01077"/>
    </source>
</evidence>
<accession>A0A8H3ESD6</accession>
<dbReference type="PANTHER" id="PTHR23176">
    <property type="entry name" value="RHO/RAC/CDC GTPASE-ACTIVATING PROTEIN"/>
    <property type="match status" value="1"/>
</dbReference>